<evidence type="ECO:0000313" key="1">
    <source>
        <dbReference type="EMBL" id="KAJ7077924.1"/>
    </source>
</evidence>
<sequence length="331" mass="36820">MSLVCRRLALLPRRCIHTSPVALAKKKPKAVVVDWFDDAVEDDLIPSAPQTTAPAPKPLVAAVPPALQTKPGSHLSPAQRLHDFTVLVRFVRPRVGRHPIKKTPLVRRSAFPQLLHLAMTADHVRTISQLMIPWKEGRLGTQGKARFTPDGQPKGSHPFDEHTSEHFARRCEELGIPEHALEVFGAFSTYALPLTLPAARRLLHGLVAAERPLADVITATALYAPYGLPPVHNDLPSCALLLSACLRHLSTAEGKEIQEATTLVDDLIAALRDRLASAEPMPESCDIRDKTVRRWLKGVMRDLNEFLRGRNEQRDWLEAWMARSRFIPSPS</sequence>
<gene>
    <name evidence="1" type="ORF">B0H15DRAFT_954918</name>
</gene>
<dbReference type="AlphaFoldDB" id="A0AAD6XKQ5"/>
<name>A0AAD6XKQ5_9AGAR</name>
<accession>A0AAD6XKQ5</accession>
<evidence type="ECO:0000313" key="2">
    <source>
        <dbReference type="Proteomes" id="UP001222325"/>
    </source>
</evidence>
<proteinExistence type="predicted"/>
<keyword evidence="2" id="KW-1185">Reference proteome</keyword>
<reference evidence="1" key="1">
    <citation type="submission" date="2023-03" db="EMBL/GenBank/DDBJ databases">
        <title>Massive genome expansion in bonnet fungi (Mycena s.s.) driven by repeated elements and novel gene families across ecological guilds.</title>
        <authorList>
            <consortium name="Lawrence Berkeley National Laboratory"/>
            <person name="Harder C.B."/>
            <person name="Miyauchi S."/>
            <person name="Viragh M."/>
            <person name="Kuo A."/>
            <person name="Thoen E."/>
            <person name="Andreopoulos B."/>
            <person name="Lu D."/>
            <person name="Skrede I."/>
            <person name="Drula E."/>
            <person name="Henrissat B."/>
            <person name="Morin E."/>
            <person name="Kohler A."/>
            <person name="Barry K."/>
            <person name="LaButti K."/>
            <person name="Morin E."/>
            <person name="Salamov A."/>
            <person name="Lipzen A."/>
            <person name="Mereny Z."/>
            <person name="Hegedus B."/>
            <person name="Baldrian P."/>
            <person name="Stursova M."/>
            <person name="Weitz H."/>
            <person name="Taylor A."/>
            <person name="Grigoriev I.V."/>
            <person name="Nagy L.G."/>
            <person name="Martin F."/>
            <person name="Kauserud H."/>
        </authorList>
    </citation>
    <scope>NUCLEOTIDE SEQUENCE</scope>
    <source>
        <strain evidence="1">CBHHK173m</strain>
    </source>
</reference>
<comment type="caution">
    <text evidence="1">The sequence shown here is derived from an EMBL/GenBank/DDBJ whole genome shotgun (WGS) entry which is preliminary data.</text>
</comment>
<organism evidence="1 2">
    <name type="scientific">Mycena belliarum</name>
    <dbReference type="NCBI Taxonomy" id="1033014"/>
    <lineage>
        <taxon>Eukaryota</taxon>
        <taxon>Fungi</taxon>
        <taxon>Dikarya</taxon>
        <taxon>Basidiomycota</taxon>
        <taxon>Agaricomycotina</taxon>
        <taxon>Agaricomycetes</taxon>
        <taxon>Agaricomycetidae</taxon>
        <taxon>Agaricales</taxon>
        <taxon>Marasmiineae</taxon>
        <taxon>Mycenaceae</taxon>
        <taxon>Mycena</taxon>
    </lineage>
</organism>
<dbReference type="Proteomes" id="UP001222325">
    <property type="component" value="Unassembled WGS sequence"/>
</dbReference>
<dbReference type="EMBL" id="JARJCN010000070">
    <property type="protein sequence ID" value="KAJ7077924.1"/>
    <property type="molecule type" value="Genomic_DNA"/>
</dbReference>
<protein>
    <submittedName>
        <fullName evidence="1">Uncharacterized protein</fullName>
    </submittedName>
</protein>